<dbReference type="InterPro" id="IPR036259">
    <property type="entry name" value="MFS_trans_sf"/>
</dbReference>
<dbReference type="Proteomes" id="UP000653454">
    <property type="component" value="Unassembled WGS sequence"/>
</dbReference>
<gene>
    <name evidence="8" type="ORF">PLXY2_LOCUS6741</name>
</gene>
<feature type="transmembrane region" description="Helical" evidence="6">
    <location>
        <begin position="476"/>
        <end position="495"/>
    </location>
</feature>
<dbReference type="Gene3D" id="1.20.1250.20">
    <property type="entry name" value="MFS general substrate transporter like domains"/>
    <property type="match status" value="1"/>
</dbReference>
<keyword evidence="2" id="KW-0813">Transport</keyword>
<keyword evidence="4 6" id="KW-1133">Transmembrane helix</keyword>
<dbReference type="PANTHER" id="PTHR23511:SF35">
    <property type="entry name" value="MAJOR FACILITATOR SUPERFAMILY (MFS) PROFILE DOMAIN-CONTAINING PROTEIN"/>
    <property type="match status" value="1"/>
</dbReference>
<feature type="transmembrane region" description="Helical" evidence="6">
    <location>
        <begin position="295"/>
        <end position="317"/>
    </location>
</feature>
<comment type="caution">
    <text evidence="8">The sequence shown here is derived from an EMBL/GenBank/DDBJ whole genome shotgun (WGS) entry which is preliminary data.</text>
</comment>
<feature type="transmembrane region" description="Helical" evidence="6">
    <location>
        <begin position="360"/>
        <end position="378"/>
    </location>
</feature>
<proteinExistence type="predicted"/>
<dbReference type="SUPFAM" id="SSF103473">
    <property type="entry name" value="MFS general substrate transporter"/>
    <property type="match status" value="1"/>
</dbReference>
<dbReference type="EMBL" id="CAJHNJ030000022">
    <property type="protein sequence ID" value="CAG9119497.1"/>
    <property type="molecule type" value="Genomic_DNA"/>
</dbReference>
<evidence type="ECO:0000256" key="6">
    <source>
        <dbReference type="SAM" id="Phobius"/>
    </source>
</evidence>
<feature type="transmembrane region" description="Helical" evidence="6">
    <location>
        <begin position="164"/>
        <end position="187"/>
    </location>
</feature>
<feature type="transmembrane region" description="Helical" evidence="6">
    <location>
        <begin position="135"/>
        <end position="152"/>
    </location>
</feature>
<dbReference type="GO" id="GO:0016020">
    <property type="term" value="C:membrane"/>
    <property type="evidence" value="ECO:0007669"/>
    <property type="project" value="UniProtKB-SubCell"/>
</dbReference>
<evidence type="ECO:0000256" key="2">
    <source>
        <dbReference type="ARBA" id="ARBA00022448"/>
    </source>
</evidence>
<evidence type="ECO:0000256" key="5">
    <source>
        <dbReference type="ARBA" id="ARBA00023136"/>
    </source>
</evidence>
<feature type="transmembrane region" description="Helical" evidence="6">
    <location>
        <begin position="390"/>
        <end position="408"/>
    </location>
</feature>
<keyword evidence="3 6" id="KW-0812">Transmembrane</keyword>
<accession>A0A8S4EY55</accession>
<evidence type="ECO:0000313" key="8">
    <source>
        <dbReference type="EMBL" id="CAG9119497.1"/>
    </source>
</evidence>
<dbReference type="PROSITE" id="PS50850">
    <property type="entry name" value="MFS"/>
    <property type="match status" value="1"/>
</dbReference>
<feature type="transmembrane region" description="Helical" evidence="6">
    <location>
        <begin position="447"/>
        <end position="470"/>
    </location>
</feature>
<feature type="transmembrane region" description="Helical" evidence="6">
    <location>
        <begin position="81"/>
        <end position="98"/>
    </location>
</feature>
<feature type="domain" description="Major facilitator superfamily (MFS) profile" evidence="7">
    <location>
        <begin position="38"/>
        <end position="500"/>
    </location>
</feature>
<organism evidence="8 9">
    <name type="scientific">Plutella xylostella</name>
    <name type="common">Diamondback moth</name>
    <name type="synonym">Plutella maculipennis</name>
    <dbReference type="NCBI Taxonomy" id="51655"/>
    <lineage>
        <taxon>Eukaryota</taxon>
        <taxon>Metazoa</taxon>
        <taxon>Ecdysozoa</taxon>
        <taxon>Arthropoda</taxon>
        <taxon>Hexapoda</taxon>
        <taxon>Insecta</taxon>
        <taxon>Pterygota</taxon>
        <taxon>Neoptera</taxon>
        <taxon>Endopterygota</taxon>
        <taxon>Lepidoptera</taxon>
        <taxon>Glossata</taxon>
        <taxon>Ditrysia</taxon>
        <taxon>Yponomeutoidea</taxon>
        <taxon>Plutellidae</taxon>
        <taxon>Plutella</taxon>
    </lineage>
</organism>
<dbReference type="PANTHER" id="PTHR23511">
    <property type="entry name" value="SYNAPTIC VESICLE GLYCOPROTEIN 2"/>
    <property type="match status" value="1"/>
</dbReference>
<dbReference type="InterPro" id="IPR011701">
    <property type="entry name" value="MFS"/>
</dbReference>
<sequence length="500" mass="54802">MKKIEKINTVTESVEKGEKFETDLDDALNIAGVGLYNVKYSLLFALMLISSIMEVIGYAYVLPAAKCDLDMTDSQRGVVASLPYFLIVITSYPWGYVVDMWGRRPTLVASCLSVGFFSYLAAFMPDLVTFTLCKLLANISLAAPSAVPYAFIGEVLPPRHRDLALSLTNALQMTGAALVPLLAYGVLPLDFSANFGSYNFRAWRLLGMLYATPFVICGVCMYFGPESPKFLVSQGKGDEALEVLRTMYAQNKRTSPDNYPVKRLKMSDAQQKSTGFLNSLQLQTLPVLRPPYLKWLCLNGFLLFGIFATLNGINMWVPDVLNRVLTETTEEPMTACQIIRLRLNSTTVELECNDTIEKSIFLINAIAGMACAVITVSLSLTIKLVGKKPLLVFIYFTFGGFMILINFITKDIVFAILLMSLQITGLGIGPVNAYAVEIFPTHLRGMAVSLGMMLGRLGSAVGTNVAGLLINNSCESTFYGFGGLLILCGVLTFLLPKSKT</sequence>
<keyword evidence="5 6" id="KW-0472">Membrane</keyword>
<dbReference type="AlphaFoldDB" id="A0A8S4EY55"/>
<evidence type="ECO:0000259" key="7">
    <source>
        <dbReference type="PROSITE" id="PS50850"/>
    </source>
</evidence>
<protein>
    <submittedName>
        <fullName evidence="8">(diamondback moth) hypothetical protein</fullName>
    </submittedName>
</protein>
<evidence type="ECO:0000256" key="4">
    <source>
        <dbReference type="ARBA" id="ARBA00022989"/>
    </source>
</evidence>
<evidence type="ECO:0000256" key="1">
    <source>
        <dbReference type="ARBA" id="ARBA00004141"/>
    </source>
</evidence>
<dbReference type="InterPro" id="IPR020846">
    <property type="entry name" value="MFS_dom"/>
</dbReference>
<evidence type="ECO:0000313" key="9">
    <source>
        <dbReference type="Proteomes" id="UP000653454"/>
    </source>
</evidence>
<feature type="transmembrane region" description="Helical" evidence="6">
    <location>
        <begin position="40"/>
        <end position="61"/>
    </location>
</feature>
<keyword evidence="9" id="KW-1185">Reference proteome</keyword>
<dbReference type="GO" id="GO:0022857">
    <property type="term" value="F:transmembrane transporter activity"/>
    <property type="evidence" value="ECO:0007669"/>
    <property type="project" value="InterPro"/>
</dbReference>
<reference evidence="8" key="1">
    <citation type="submission" date="2020-11" db="EMBL/GenBank/DDBJ databases">
        <authorList>
            <person name="Whiteford S."/>
        </authorList>
    </citation>
    <scope>NUCLEOTIDE SEQUENCE</scope>
</reference>
<feature type="transmembrane region" description="Helical" evidence="6">
    <location>
        <begin position="105"/>
        <end position="123"/>
    </location>
</feature>
<comment type="subcellular location">
    <subcellularLocation>
        <location evidence="1">Membrane</location>
        <topology evidence="1">Multi-pass membrane protein</topology>
    </subcellularLocation>
</comment>
<feature type="transmembrane region" description="Helical" evidence="6">
    <location>
        <begin position="414"/>
        <end position="435"/>
    </location>
</feature>
<feature type="transmembrane region" description="Helical" evidence="6">
    <location>
        <begin position="207"/>
        <end position="224"/>
    </location>
</feature>
<name>A0A8S4EY55_PLUXY</name>
<dbReference type="Pfam" id="PF07690">
    <property type="entry name" value="MFS_1"/>
    <property type="match status" value="2"/>
</dbReference>
<evidence type="ECO:0000256" key="3">
    <source>
        <dbReference type="ARBA" id="ARBA00022692"/>
    </source>
</evidence>